<protein>
    <submittedName>
        <fullName evidence="8">5-methyltetrahydrofolate corrinoid/iron sulfur protein methyltransferase</fullName>
    </submittedName>
</protein>
<evidence type="ECO:0000256" key="2">
    <source>
        <dbReference type="ARBA" id="ARBA00022603"/>
    </source>
</evidence>
<reference evidence="8 9" key="1">
    <citation type="journal article" date="2020" name="Front. Microbiol.">
        <title>Single-cell genomics of novel Actinobacteria with the Wood-Ljungdahl pathway discovered in a serpentinizing system.</title>
        <authorList>
            <person name="Merino N."/>
            <person name="Kawai M."/>
            <person name="Boyd E.S."/>
            <person name="Colman D.R."/>
            <person name="McGlynn S.E."/>
            <person name="Nealson K.H."/>
            <person name="Kurokawa K."/>
            <person name="Hongoh Y."/>
        </authorList>
    </citation>
    <scope>NUCLEOTIDE SEQUENCE [LARGE SCALE GENOMIC DNA]</scope>
    <source>
        <strain evidence="8 9">S47</strain>
    </source>
</reference>
<dbReference type="AlphaFoldDB" id="A0A6V8Q7V1"/>
<organism evidence="8 9">
    <name type="scientific">Candidatus Hakubella thermalkaliphila</name>
    <dbReference type="NCBI Taxonomy" id="2754717"/>
    <lineage>
        <taxon>Bacteria</taxon>
        <taxon>Bacillati</taxon>
        <taxon>Actinomycetota</taxon>
        <taxon>Actinomycetota incertae sedis</taxon>
        <taxon>Candidatus Hakubellales</taxon>
        <taxon>Candidatus Hakubellaceae</taxon>
        <taxon>Candidatus Hakubella</taxon>
    </lineage>
</organism>
<accession>A0A6V8Q7V1</accession>
<keyword evidence="5" id="KW-0479">Metal-binding</keyword>
<keyword evidence="2 8" id="KW-0489">Methyltransferase</keyword>
<comment type="similarity">
    <text evidence="1">Belongs to the vitamin-B12 dependent methionine synthase family.</text>
</comment>
<dbReference type="Pfam" id="PF00809">
    <property type="entry name" value="Pterin_bind"/>
    <property type="match status" value="1"/>
</dbReference>
<evidence type="ECO:0000256" key="4">
    <source>
        <dbReference type="ARBA" id="ARBA00022679"/>
    </source>
</evidence>
<sequence length="195" mass="21099">ASGTQESKEKMLPLAQKYGSNVVISVLNDAGIPSDAASRAESIMETIDYANSMGIPNEDIWVDPIMMPIGVSQSDVLEVIEFVGMLPSIAPGVKSTIGLSNLSNGVPRDLRHIINQVALVILGKAGLYSAIVDSFDKELVALNAGKEKEIIDIILKVMDGEDLDMAAMSQVARNYYKTARVIMGRELYSPSWLEI</sequence>
<dbReference type="GO" id="GO:0046653">
    <property type="term" value="P:tetrahydrofolate metabolic process"/>
    <property type="evidence" value="ECO:0007669"/>
    <property type="project" value="TreeGrafter"/>
</dbReference>
<feature type="domain" description="Pterin-binding" evidence="7">
    <location>
        <begin position="1"/>
        <end position="152"/>
    </location>
</feature>
<proteinExistence type="inferred from homology"/>
<dbReference type="GO" id="GO:0032259">
    <property type="term" value="P:methylation"/>
    <property type="evidence" value="ECO:0007669"/>
    <property type="project" value="UniProtKB-KW"/>
</dbReference>
<dbReference type="GO" id="GO:0008705">
    <property type="term" value="F:methionine synthase activity"/>
    <property type="evidence" value="ECO:0007669"/>
    <property type="project" value="TreeGrafter"/>
</dbReference>
<evidence type="ECO:0000256" key="6">
    <source>
        <dbReference type="ARBA" id="ARBA00023285"/>
    </source>
</evidence>
<dbReference type="GO" id="GO:0005829">
    <property type="term" value="C:cytosol"/>
    <property type="evidence" value="ECO:0007669"/>
    <property type="project" value="TreeGrafter"/>
</dbReference>
<keyword evidence="6" id="KW-0170">Cobalt</keyword>
<dbReference type="GO" id="GO:0050667">
    <property type="term" value="P:homocysteine metabolic process"/>
    <property type="evidence" value="ECO:0007669"/>
    <property type="project" value="TreeGrafter"/>
</dbReference>
<dbReference type="Gene3D" id="3.20.20.20">
    <property type="entry name" value="Dihydropteroate synthase-like"/>
    <property type="match status" value="1"/>
</dbReference>
<evidence type="ECO:0000313" key="8">
    <source>
        <dbReference type="EMBL" id="GFP40520.1"/>
    </source>
</evidence>
<dbReference type="SUPFAM" id="SSF51717">
    <property type="entry name" value="Dihydropteroate synthetase-like"/>
    <property type="match status" value="1"/>
</dbReference>
<dbReference type="Proteomes" id="UP000569018">
    <property type="component" value="Unassembled WGS sequence"/>
</dbReference>
<keyword evidence="4 8" id="KW-0808">Transferase</keyword>
<evidence type="ECO:0000256" key="5">
    <source>
        <dbReference type="ARBA" id="ARBA00022723"/>
    </source>
</evidence>
<evidence type="ECO:0000313" key="9">
    <source>
        <dbReference type="Proteomes" id="UP000569018"/>
    </source>
</evidence>
<dbReference type="InterPro" id="IPR000489">
    <property type="entry name" value="Pterin-binding_dom"/>
</dbReference>
<dbReference type="InterPro" id="IPR011005">
    <property type="entry name" value="Dihydropteroate_synth-like_sf"/>
</dbReference>
<evidence type="ECO:0000259" key="7">
    <source>
        <dbReference type="PROSITE" id="PS50972"/>
    </source>
</evidence>
<dbReference type="PANTHER" id="PTHR45833:SF1">
    <property type="entry name" value="METHIONINE SYNTHASE"/>
    <property type="match status" value="1"/>
</dbReference>
<evidence type="ECO:0000256" key="1">
    <source>
        <dbReference type="ARBA" id="ARBA00010398"/>
    </source>
</evidence>
<dbReference type="InterPro" id="IPR050554">
    <property type="entry name" value="Met_Synthase/Corrinoid"/>
</dbReference>
<feature type="non-terminal residue" evidence="8">
    <location>
        <position position="1"/>
    </location>
</feature>
<keyword evidence="3" id="KW-0846">Cobalamin</keyword>
<evidence type="ECO:0000256" key="3">
    <source>
        <dbReference type="ARBA" id="ARBA00022628"/>
    </source>
</evidence>
<dbReference type="EMBL" id="BLSD01000291">
    <property type="protein sequence ID" value="GFP40520.1"/>
    <property type="molecule type" value="Genomic_DNA"/>
</dbReference>
<name>A0A6V8Q7V1_9ACTN</name>
<dbReference type="PANTHER" id="PTHR45833">
    <property type="entry name" value="METHIONINE SYNTHASE"/>
    <property type="match status" value="1"/>
</dbReference>
<dbReference type="GO" id="GO:0031419">
    <property type="term" value="F:cobalamin binding"/>
    <property type="evidence" value="ECO:0007669"/>
    <property type="project" value="UniProtKB-KW"/>
</dbReference>
<dbReference type="RefSeq" id="WP_176236349.1">
    <property type="nucleotide sequence ID" value="NZ_BLSD01000291.1"/>
</dbReference>
<dbReference type="GO" id="GO:0046872">
    <property type="term" value="F:metal ion binding"/>
    <property type="evidence" value="ECO:0007669"/>
    <property type="project" value="UniProtKB-KW"/>
</dbReference>
<dbReference type="PROSITE" id="PS50972">
    <property type="entry name" value="PTERIN_BINDING"/>
    <property type="match status" value="1"/>
</dbReference>
<comment type="caution">
    <text evidence="8">The sequence shown here is derived from an EMBL/GenBank/DDBJ whole genome shotgun (WGS) entry which is preliminary data.</text>
</comment>
<gene>
    <name evidence="8" type="ORF">HKBW3S47_02217</name>
</gene>